<dbReference type="PANTHER" id="PTHR21818">
    <property type="entry name" value="BC025462 PROTEIN"/>
    <property type="match status" value="1"/>
</dbReference>
<dbReference type="InterPro" id="IPR029308">
    <property type="entry name" value="FANCI_S1"/>
</dbReference>
<evidence type="ECO:0000313" key="8">
    <source>
        <dbReference type="Proteomes" id="UP000249390"/>
    </source>
</evidence>
<comment type="caution">
    <text evidence="7">The sequence shown here is derived from an EMBL/GenBank/DDBJ whole genome shotgun (WGS) entry which is preliminary data.</text>
</comment>
<dbReference type="Proteomes" id="UP000249390">
    <property type="component" value="Unassembled WGS sequence"/>
</dbReference>
<dbReference type="Pfam" id="PF14679">
    <property type="entry name" value="FANCI_HD1"/>
    <property type="match status" value="1"/>
</dbReference>
<gene>
    <name evidence="7" type="ORF">DM860_016718</name>
</gene>
<dbReference type="Pfam" id="PF14676">
    <property type="entry name" value="FANCI_S2"/>
    <property type="match status" value="1"/>
</dbReference>
<protein>
    <recommendedName>
        <fullName evidence="9">Fanconi anemia group I protein</fullName>
    </recommendedName>
</protein>
<feature type="domain" description="FANCI helical" evidence="5">
    <location>
        <begin position="293"/>
        <end position="373"/>
    </location>
</feature>
<dbReference type="GO" id="GO:0070182">
    <property type="term" value="F:DNA polymerase binding"/>
    <property type="evidence" value="ECO:0007669"/>
    <property type="project" value="TreeGrafter"/>
</dbReference>
<keyword evidence="8" id="KW-1185">Reference proteome</keyword>
<dbReference type="InterPro" id="IPR016024">
    <property type="entry name" value="ARM-type_fold"/>
</dbReference>
<dbReference type="Pfam" id="PF14680">
    <property type="entry name" value="FANCI_HD2"/>
    <property type="match status" value="1"/>
</dbReference>
<evidence type="ECO:0000259" key="3">
    <source>
        <dbReference type="Pfam" id="PF14676"/>
    </source>
</evidence>
<evidence type="ECO:0000259" key="6">
    <source>
        <dbReference type="Pfam" id="PF14680"/>
    </source>
</evidence>
<feature type="domain" description="FANCI solenoid 1" evidence="2">
    <location>
        <begin position="154"/>
        <end position="264"/>
    </location>
</feature>
<evidence type="ECO:0008006" key="9">
    <source>
        <dbReference type="Google" id="ProtNLM"/>
    </source>
</evidence>
<dbReference type="InterPro" id="IPR029312">
    <property type="entry name" value="FANCI_HD2"/>
</dbReference>
<feature type="domain" description="FANCI solenoid 2" evidence="3">
    <location>
        <begin position="387"/>
        <end position="542"/>
    </location>
</feature>
<dbReference type="GO" id="GO:0006281">
    <property type="term" value="P:DNA repair"/>
    <property type="evidence" value="ECO:0007669"/>
    <property type="project" value="InterPro"/>
</dbReference>
<feature type="region of interest" description="Disordered" evidence="1">
    <location>
        <begin position="1338"/>
        <end position="1426"/>
    </location>
</feature>
<proteinExistence type="predicted"/>
<evidence type="ECO:0000259" key="4">
    <source>
        <dbReference type="Pfam" id="PF14678"/>
    </source>
</evidence>
<organism evidence="7 8">
    <name type="scientific">Cuscuta australis</name>
    <dbReference type="NCBI Taxonomy" id="267555"/>
    <lineage>
        <taxon>Eukaryota</taxon>
        <taxon>Viridiplantae</taxon>
        <taxon>Streptophyta</taxon>
        <taxon>Embryophyta</taxon>
        <taxon>Tracheophyta</taxon>
        <taxon>Spermatophyta</taxon>
        <taxon>Magnoliopsida</taxon>
        <taxon>eudicotyledons</taxon>
        <taxon>Gunneridae</taxon>
        <taxon>Pentapetalae</taxon>
        <taxon>asterids</taxon>
        <taxon>lamiids</taxon>
        <taxon>Solanales</taxon>
        <taxon>Convolvulaceae</taxon>
        <taxon>Cuscuteae</taxon>
        <taxon>Cuscuta</taxon>
        <taxon>Cuscuta subgen. Grammica</taxon>
        <taxon>Cuscuta sect. Cleistogrammica</taxon>
    </lineage>
</organism>
<dbReference type="EMBL" id="NQVE01000124">
    <property type="protein sequence ID" value="RAL46285.1"/>
    <property type="molecule type" value="Genomic_DNA"/>
</dbReference>
<evidence type="ECO:0000259" key="5">
    <source>
        <dbReference type="Pfam" id="PF14679"/>
    </source>
</evidence>
<dbReference type="InterPro" id="IPR029314">
    <property type="entry name" value="FANCI_S4"/>
</dbReference>
<dbReference type="PANTHER" id="PTHR21818:SF0">
    <property type="entry name" value="FANCONI ANEMIA GROUP I PROTEIN"/>
    <property type="match status" value="1"/>
</dbReference>
<dbReference type="Pfam" id="PF14678">
    <property type="entry name" value="FANCI_S4"/>
    <property type="match status" value="1"/>
</dbReference>
<evidence type="ECO:0000259" key="2">
    <source>
        <dbReference type="Pfam" id="PF14675"/>
    </source>
</evidence>
<feature type="domain" description="FANCI helical" evidence="6">
    <location>
        <begin position="560"/>
        <end position="795"/>
    </location>
</feature>
<feature type="compositionally biased region" description="Low complexity" evidence="1">
    <location>
        <begin position="1342"/>
        <end position="1354"/>
    </location>
</feature>
<sequence length="1426" mass="159720">MATTGTRNPSAVGNPPPAPLLSDTDIVELARQYHPHSSTPLPQFLLSEASHEKLISHLHARAAVPNSSLSVSEYVSALLSLTQLHPSLFSLTSALILSYTSLFCSSKIPHDRHSLYTIQLFTPHLDYISSSDLVSIADKVLCYVHQITDPDDSHILILLSNCLRLIRTSREMDNPIHYFNSAIDRMLSFNWSNVFLLKTVEILSDFSFLYKNKKEDLLEKIFNGMKNVDIQDLPGLVYQLLVLASKGFGKREVIEGIVMHFGENLAGKWGSIGRQVEGTVLLHVNFAVKQDPSLGQEVSGLVRSDCRAFNHFAVAVLLSVARIRRFTERTMGVLRTALFAAYKDFEFARVCKWVSGDLKEEYFKTARVMEKALLRNVNESNCGREHVVPSIVQLGFLMLEGVEEGSHKDFNKLDGIMGPEELGTAMLRSIFEVHDMARNEIIEQCKLRILSLNPEQGLLIVRLLGCLIRRYSYPMLEHISHLKALLDYFTFMNGKVSSHLVTALLPLVKQSHDLQDYIILVLRKAMFRREDPVRYAAISSIIDLVLGEKQHQRGDTFSLQESSSQASCSQQAEVLCAAGSGLFLELNGSLQRCFYQQARVREILYYGLVKLVLVDPLSAGPVLDFLLPHFFQFYKEDADVQLNVYQCVKSESGKIYIEEPLDCLLSCISWILILQPHGKTGDSSNSWASFGFSLTQENEEGRAWSAESLSNALSKLRKFLRKGDFEGLLGKTKDASSTPLEEEKRKGTSLILSGIIEVMLNIIITDFGKANNTKKMDLEKEMLEFVRIHESLQKNVCTTRQSGGVKRGSLRLTANDVSERLDISCTVLSVERVPLLGTPAICQLLYTAPESLMLGGSEAPQNHSQPSSGKDSAPYANIFSFALELCMRQLKSYNSAAKEDPMKMLVYGDIKQLGPPLLKMAWFLMSASISDKFIKKDACRKKGVNGKKEHLHSVLVCLKELIKISLLHPGYMDLMDCLVSVPVPEDILIRGADHGSNDEYAPANGVVMKSDELFIQKCIQPMLYELLAQSFFLEVEVLSNILNLIAAKLLPEERRDFVGNWARGICKRRNVSNPRVAKSFANLALSLSSASNDMIIAQDMAKELLNVVGKEDSVPQETSSAYSIINKSTSTHIASIILQFLDSAISDIEWISIKLKERPCSYKRDCSSQQFGEKTLELVMEETLYSRAGAVVKVASFFVLMNLQDHEAEQLLIMCARFYKNLARISKLCVASKGCKQRLPSMKFQKLVEETFRQLTTPLYTFVANVQTKQQESEKCKGFANRIKRENRCIPDLIYQIEDYEKYLIQLSKASKVNLLRHAKRSTCRDFKIQFAMEQRDGNGDNAVVAETESSSSSEENEAEDEASLAADNRGGGHFSASVEDSECEEEEPELDDGAALNKAKRSKTRIVEDSEEEEAQGRPAGYQSL</sequence>
<feature type="compositionally biased region" description="Acidic residues" evidence="1">
    <location>
        <begin position="1380"/>
        <end position="1393"/>
    </location>
</feature>
<dbReference type="InterPro" id="IPR026171">
    <property type="entry name" value="FANCI"/>
</dbReference>
<feature type="domain" description="FANCI solenoid 4" evidence="4">
    <location>
        <begin position="1096"/>
        <end position="1330"/>
    </location>
</feature>
<dbReference type="Pfam" id="PF14675">
    <property type="entry name" value="FANCI_S1"/>
    <property type="match status" value="1"/>
</dbReference>
<dbReference type="SUPFAM" id="SSF48371">
    <property type="entry name" value="ARM repeat"/>
    <property type="match status" value="1"/>
</dbReference>
<evidence type="ECO:0000313" key="7">
    <source>
        <dbReference type="EMBL" id="RAL46285.1"/>
    </source>
</evidence>
<dbReference type="InterPro" id="IPR029310">
    <property type="entry name" value="FANCI_HD1"/>
</dbReference>
<dbReference type="InterPro" id="IPR029315">
    <property type="entry name" value="FANCI_S2"/>
</dbReference>
<reference evidence="7 8" key="1">
    <citation type="submission" date="2018-06" db="EMBL/GenBank/DDBJ databases">
        <title>The Genome of Cuscuta australis (Dodder) Provides Insight into the Evolution of Plant Parasitism.</title>
        <authorList>
            <person name="Liu H."/>
        </authorList>
    </citation>
    <scope>NUCLEOTIDE SEQUENCE [LARGE SCALE GENOMIC DNA]</scope>
    <source>
        <strain evidence="8">cv. Yunnan</strain>
        <tissue evidence="7">Vines</tissue>
    </source>
</reference>
<name>A0A328DKL0_9ASTE</name>
<accession>A0A328DKL0</accession>
<evidence type="ECO:0000256" key="1">
    <source>
        <dbReference type="SAM" id="MobiDB-lite"/>
    </source>
</evidence>